<evidence type="ECO:0000313" key="3">
    <source>
        <dbReference type="Proteomes" id="UP000249720"/>
    </source>
</evidence>
<evidence type="ECO:0000259" key="1">
    <source>
        <dbReference type="Pfam" id="PF13568"/>
    </source>
</evidence>
<gene>
    <name evidence="2" type="ORF">LX80_01678</name>
</gene>
<dbReference type="EMBL" id="QKZV01000005">
    <property type="protein sequence ID" value="PZX62198.1"/>
    <property type="molecule type" value="Genomic_DNA"/>
</dbReference>
<name>A0A2W7RN12_9BACT</name>
<dbReference type="InterPro" id="IPR025665">
    <property type="entry name" value="Beta-barrel_OMP_2"/>
</dbReference>
<keyword evidence="3" id="KW-1185">Reference proteome</keyword>
<dbReference type="Pfam" id="PF13568">
    <property type="entry name" value="OMP_b-brl_2"/>
    <property type="match status" value="1"/>
</dbReference>
<reference evidence="2 3" key="1">
    <citation type="submission" date="2018-06" db="EMBL/GenBank/DDBJ databases">
        <title>Genomic Encyclopedia of Archaeal and Bacterial Type Strains, Phase II (KMG-II): from individual species to whole genera.</title>
        <authorList>
            <person name="Goeker M."/>
        </authorList>
    </citation>
    <scope>NUCLEOTIDE SEQUENCE [LARGE SCALE GENOMIC DNA]</scope>
    <source>
        <strain evidence="2 3">DSM 23241</strain>
    </source>
</reference>
<sequence length="180" mass="20190">MANDSVLTAEQGSTGGISLGLLATGRLSDHFQIRFNPTLFLGGSRYFSYTLGSTQPNEAKEQKQTLPTTIVSMPVHFKFNSDRIDNFRTYLLFGVKFDTDLSSNSALRNVPDIIKLRKNDFGLEGGLGFNFFLPFVTISPEIKFSYGLTNLLIPDPNLKYASVFQQLQSRMIVFSIHFED</sequence>
<accession>A0A2W7RN12</accession>
<dbReference type="Proteomes" id="UP000249720">
    <property type="component" value="Unassembled WGS sequence"/>
</dbReference>
<proteinExistence type="predicted"/>
<organism evidence="2 3">
    <name type="scientific">Hydrotalea sandarakina</name>
    <dbReference type="NCBI Taxonomy" id="1004304"/>
    <lineage>
        <taxon>Bacteria</taxon>
        <taxon>Pseudomonadati</taxon>
        <taxon>Bacteroidota</taxon>
        <taxon>Chitinophagia</taxon>
        <taxon>Chitinophagales</taxon>
        <taxon>Chitinophagaceae</taxon>
        <taxon>Hydrotalea</taxon>
    </lineage>
</organism>
<dbReference type="AlphaFoldDB" id="A0A2W7RN12"/>
<feature type="domain" description="Outer membrane protein beta-barrel" evidence="1">
    <location>
        <begin position="10"/>
        <end position="151"/>
    </location>
</feature>
<evidence type="ECO:0000313" key="2">
    <source>
        <dbReference type="EMBL" id="PZX62198.1"/>
    </source>
</evidence>
<comment type="caution">
    <text evidence="2">The sequence shown here is derived from an EMBL/GenBank/DDBJ whole genome shotgun (WGS) entry which is preliminary data.</text>
</comment>
<protein>
    <submittedName>
        <fullName evidence="2">Outer membrane protein with beta-barrel domain</fullName>
    </submittedName>
</protein>